<accession>E7N1Q6</accession>
<dbReference type="CDD" id="cd11648">
    <property type="entry name" value="RsmI"/>
    <property type="match status" value="1"/>
</dbReference>
<sequence>MAETGTLYLCATPIGNLGDMTYRAVETLRAADLVAAEDTRHTRTLLAHYDIHVRVMSYHEHNKAEKGTLLIKELKAGKNIVCVSDAGLPGIADPGADLARRAIVEGIAVTPLPGANAALSALICAGLPLEGFTFAGFLPRRAKHRKELLARVRTYPETLVFYEAPHRLRETLALLAAELGAERRACAARELTKKFEEFRRMTLGELELYYKENEPRGEFVIVVAGAEETVPEERGADAPDLHARYAAHLAAGLDKKEAMRRTAKELGIARRDVYKTLLEKKIGTHTTDQIGAVGSFGEKEEDG</sequence>
<protein>
    <recommendedName>
        <fullName evidence="6">Ribosomal RNA small subunit methyltransferase I</fullName>
        <ecNumber evidence="6">2.1.1.198</ecNumber>
    </recommendedName>
    <alternativeName>
        <fullName evidence="6">16S rRNA 2'-O-ribose C1402 methyltransferase</fullName>
    </alternativeName>
    <alternativeName>
        <fullName evidence="6">rRNA (cytidine-2'-O-)-methyltransferase RsmI</fullName>
    </alternativeName>
</protein>
<dbReference type="AlphaFoldDB" id="E7N1Q6"/>
<evidence type="ECO:0000256" key="2">
    <source>
        <dbReference type="ARBA" id="ARBA00022552"/>
    </source>
</evidence>
<comment type="catalytic activity">
    <reaction evidence="6">
        <text>cytidine(1402) in 16S rRNA + S-adenosyl-L-methionine = 2'-O-methylcytidine(1402) in 16S rRNA + S-adenosyl-L-homocysteine + H(+)</text>
        <dbReference type="Rhea" id="RHEA:42924"/>
        <dbReference type="Rhea" id="RHEA-COMP:10285"/>
        <dbReference type="Rhea" id="RHEA-COMP:10286"/>
        <dbReference type="ChEBI" id="CHEBI:15378"/>
        <dbReference type="ChEBI" id="CHEBI:57856"/>
        <dbReference type="ChEBI" id="CHEBI:59789"/>
        <dbReference type="ChEBI" id="CHEBI:74495"/>
        <dbReference type="ChEBI" id="CHEBI:82748"/>
        <dbReference type="EC" id="2.1.1.198"/>
    </reaction>
</comment>
<dbReference type="STRING" id="749551.HMPREF9555_00890"/>
<evidence type="ECO:0000259" key="7">
    <source>
        <dbReference type="Pfam" id="PF00590"/>
    </source>
</evidence>
<dbReference type="Gene3D" id="3.40.1010.10">
    <property type="entry name" value="Cobalt-precorrin-4 Transmethylase, Domain 1"/>
    <property type="match status" value="1"/>
</dbReference>
<reference evidence="8 9" key="1">
    <citation type="submission" date="2010-08" db="EMBL/GenBank/DDBJ databases">
        <authorList>
            <person name="Weinstock G."/>
            <person name="Sodergren E."/>
            <person name="Clifton S."/>
            <person name="Fulton L."/>
            <person name="Fulton B."/>
            <person name="Courtney L."/>
            <person name="Fronick C."/>
            <person name="Harrison M."/>
            <person name="Strong C."/>
            <person name="Farmer C."/>
            <person name="Delahaunty K."/>
            <person name="Markovic C."/>
            <person name="Hall O."/>
            <person name="Minx P."/>
            <person name="Tomlinson C."/>
            <person name="Mitreva M."/>
            <person name="Hou S."/>
            <person name="Chen J."/>
            <person name="Wollam A."/>
            <person name="Pepin K.H."/>
            <person name="Johnson M."/>
            <person name="Bhonagiri V."/>
            <person name="Zhang X."/>
            <person name="Suruliraj S."/>
            <person name="Warren W."/>
            <person name="Chinwalla A."/>
            <person name="Mardis E.R."/>
            <person name="Wilson R.K."/>
        </authorList>
    </citation>
    <scope>NUCLEOTIDE SEQUENCE [LARGE SCALE GENOMIC DNA]</scope>
    <source>
        <strain evidence="8 9">F0399</strain>
    </source>
</reference>
<comment type="caution">
    <text evidence="8">The sequence shown here is derived from an EMBL/GenBank/DDBJ whole genome shotgun (WGS) entry which is preliminary data.</text>
</comment>
<evidence type="ECO:0000313" key="8">
    <source>
        <dbReference type="EMBL" id="EFW29884.1"/>
    </source>
</evidence>
<dbReference type="FunFam" id="3.30.950.10:FF:000002">
    <property type="entry name" value="Ribosomal RNA small subunit methyltransferase I"/>
    <property type="match status" value="1"/>
</dbReference>
<dbReference type="PANTHER" id="PTHR46111:SF1">
    <property type="entry name" value="RIBOSOMAL RNA SMALL SUBUNIT METHYLTRANSFERASE I"/>
    <property type="match status" value="1"/>
</dbReference>
<comment type="function">
    <text evidence="6">Catalyzes the 2'-O-methylation of the ribose of cytidine 1402 (C1402) in 16S rRNA.</text>
</comment>
<evidence type="ECO:0000256" key="5">
    <source>
        <dbReference type="ARBA" id="ARBA00022691"/>
    </source>
</evidence>
<keyword evidence="3 6" id="KW-0489">Methyltransferase</keyword>
<keyword evidence="5 6" id="KW-0949">S-adenosyl-L-methionine</keyword>
<dbReference type="GO" id="GO:0005737">
    <property type="term" value="C:cytoplasm"/>
    <property type="evidence" value="ECO:0007669"/>
    <property type="project" value="UniProtKB-SubCell"/>
</dbReference>
<dbReference type="InterPro" id="IPR014776">
    <property type="entry name" value="4pyrrole_Mease_sub2"/>
</dbReference>
<organism evidence="8 9">
    <name type="scientific">Selenomonas artemidis F0399</name>
    <dbReference type="NCBI Taxonomy" id="749551"/>
    <lineage>
        <taxon>Bacteria</taxon>
        <taxon>Bacillati</taxon>
        <taxon>Bacillota</taxon>
        <taxon>Negativicutes</taxon>
        <taxon>Selenomonadales</taxon>
        <taxon>Selenomonadaceae</taxon>
        <taxon>Selenomonas</taxon>
    </lineage>
</organism>
<keyword evidence="9" id="KW-1185">Reference proteome</keyword>
<proteinExistence type="inferred from homology"/>
<name>E7N1Q6_9FIRM</name>
<gene>
    <name evidence="6" type="primary">rsmI</name>
    <name evidence="8" type="ORF">HMPREF9555_00890</name>
</gene>
<evidence type="ECO:0000256" key="1">
    <source>
        <dbReference type="ARBA" id="ARBA00022490"/>
    </source>
</evidence>
<dbReference type="EC" id="2.1.1.198" evidence="6"/>
<comment type="similarity">
    <text evidence="6">Belongs to the methyltransferase superfamily. RsmI family.</text>
</comment>
<dbReference type="InterPro" id="IPR035996">
    <property type="entry name" value="4pyrrol_Methylase_sf"/>
</dbReference>
<dbReference type="InterPro" id="IPR000878">
    <property type="entry name" value="4pyrrol_Mease"/>
</dbReference>
<evidence type="ECO:0000313" key="9">
    <source>
        <dbReference type="Proteomes" id="UP000004633"/>
    </source>
</evidence>
<dbReference type="Proteomes" id="UP000004633">
    <property type="component" value="Unassembled WGS sequence"/>
</dbReference>
<dbReference type="PANTHER" id="PTHR46111">
    <property type="entry name" value="RIBOSOMAL RNA SMALL SUBUNIT METHYLTRANSFERASE I"/>
    <property type="match status" value="1"/>
</dbReference>
<dbReference type="InterPro" id="IPR008189">
    <property type="entry name" value="rRNA_ssu_MeTfrase_I"/>
</dbReference>
<dbReference type="InterPro" id="IPR014777">
    <property type="entry name" value="4pyrrole_Mease_sub1"/>
</dbReference>
<dbReference type="Gene3D" id="3.30.950.10">
    <property type="entry name" value="Methyltransferase, Cobalt-precorrin-4 Transmethylase, Domain 2"/>
    <property type="match status" value="1"/>
</dbReference>
<dbReference type="PIRSF" id="PIRSF005917">
    <property type="entry name" value="MTase_YraL"/>
    <property type="match status" value="1"/>
</dbReference>
<dbReference type="HAMAP" id="MF_01877">
    <property type="entry name" value="16SrRNA_methyltr_I"/>
    <property type="match status" value="1"/>
</dbReference>
<keyword evidence="4 6" id="KW-0808">Transferase</keyword>
<dbReference type="NCBIfam" id="TIGR00096">
    <property type="entry name" value="16S rRNA (cytidine(1402)-2'-O)-methyltransferase"/>
    <property type="match status" value="1"/>
</dbReference>
<evidence type="ECO:0000256" key="3">
    <source>
        <dbReference type="ARBA" id="ARBA00022603"/>
    </source>
</evidence>
<evidence type="ECO:0000256" key="6">
    <source>
        <dbReference type="HAMAP-Rule" id="MF_01877"/>
    </source>
</evidence>
<keyword evidence="1 6" id="KW-0963">Cytoplasm</keyword>
<evidence type="ECO:0000256" key="4">
    <source>
        <dbReference type="ARBA" id="ARBA00022679"/>
    </source>
</evidence>
<dbReference type="EMBL" id="AECV01000015">
    <property type="protein sequence ID" value="EFW29884.1"/>
    <property type="molecule type" value="Genomic_DNA"/>
</dbReference>
<dbReference type="GO" id="GO:0070677">
    <property type="term" value="F:rRNA (cytosine-2'-O-)-methyltransferase activity"/>
    <property type="evidence" value="ECO:0007669"/>
    <property type="project" value="UniProtKB-UniRule"/>
</dbReference>
<dbReference type="RefSeq" id="WP_009349563.1">
    <property type="nucleotide sequence ID" value="NZ_GL638136.1"/>
</dbReference>
<dbReference type="SUPFAM" id="SSF53790">
    <property type="entry name" value="Tetrapyrrole methylase"/>
    <property type="match status" value="1"/>
</dbReference>
<dbReference type="HOGENOM" id="CLU_044779_2_0_9"/>
<dbReference type="Pfam" id="PF00590">
    <property type="entry name" value="TP_methylase"/>
    <property type="match status" value="1"/>
</dbReference>
<comment type="subcellular location">
    <subcellularLocation>
        <location evidence="6">Cytoplasm</location>
    </subcellularLocation>
</comment>
<feature type="domain" description="Tetrapyrrole methylase" evidence="7">
    <location>
        <begin position="6"/>
        <end position="206"/>
    </location>
</feature>
<keyword evidence="2 6" id="KW-0698">rRNA processing</keyword>
<dbReference type="FunFam" id="3.40.1010.10:FF:000007">
    <property type="entry name" value="Ribosomal RNA small subunit methyltransferase I"/>
    <property type="match status" value="1"/>
</dbReference>